<dbReference type="InterPro" id="IPR000683">
    <property type="entry name" value="Gfo/Idh/MocA-like_OxRdtase_N"/>
</dbReference>
<dbReference type="AlphaFoldDB" id="A0A3N1D4A6"/>
<dbReference type="Gene3D" id="3.40.50.720">
    <property type="entry name" value="NAD(P)-binding Rossmann-like Domain"/>
    <property type="match status" value="1"/>
</dbReference>
<dbReference type="Pfam" id="PF01408">
    <property type="entry name" value="GFO_IDH_MocA"/>
    <property type="match status" value="1"/>
</dbReference>
<dbReference type="EMBL" id="RJKE01000001">
    <property type="protein sequence ID" value="ROO88373.1"/>
    <property type="molecule type" value="Genomic_DNA"/>
</dbReference>
<accession>A0A3N1D4A6</accession>
<dbReference type="InterPro" id="IPR051317">
    <property type="entry name" value="Gfo/Idh/MocA_oxidoreduct"/>
</dbReference>
<dbReference type="GO" id="GO:0016491">
    <property type="term" value="F:oxidoreductase activity"/>
    <property type="evidence" value="ECO:0007669"/>
    <property type="project" value="UniProtKB-KW"/>
</dbReference>
<keyword evidence="2" id="KW-0560">Oxidoreductase</keyword>
<dbReference type="SUPFAM" id="SSF55347">
    <property type="entry name" value="Glyceraldehyde-3-phosphate dehydrogenase-like, C-terminal domain"/>
    <property type="match status" value="1"/>
</dbReference>
<dbReference type="PANTHER" id="PTHR43708:SF5">
    <property type="entry name" value="CONSERVED EXPRESSED OXIDOREDUCTASE (EUROFUNG)-RELATED"/>
    <property type="match status" value="1"/>
</dbReference>
<dbReference type="RefSeq" id="WP_123667624.1">
    <property type="nucleotide sequence ID" value="NZ_RJKE01000001.1"/>
</dbReference>
<evidence type="ECO:0000256" key="2">
    <source>
        <dbReference type="ARBA" id="ARBA00023002"/>
    </source>
</evidence>
<dbReference type="InterPro" id="IPR055170">
    <property type="entry name" value="GFO_IDH_MocA-like_dom"/>
</dbReference>
<dbReference type="InterPro" id="IPR036291">
    <property type="entry name" value="NAD(P)-bd_dom_sf"/>
</dbReference>
<protein>
    <submittedName>
        <fullName evidence="5">Putative dehydrogenase</fullName>
    </submittedName>
</protein>
<feature type="domain" description="Gfo/Idh/MocA-like oxidoreductase N-terminal" evidence="3">
    <location>
        <begin position="3"/>
        <end position="109"/>
    </location>
</feature>
<evidence type="ECO:0000259" key="3">
    <source>
        <dbReference type="Pfam" id="PF01408"/>
    </source>
</evidence>
<dbReference type="Pfam" id="PF22725">
    <property type="entry name" value="GFO_IDH_MocA_C3"/>
    <property type="match status" value="1"/>
</dbReference>
<dbReference type="OrthoDB" id="256869at2"/>
<comment type="similarity">
    <text evidence="1">Belongs to the Gfo/Idh/MocA family.</text>
</comment>
<evidence type="ECO:0000313" key="6">
    <source>
        <dbReference type="Proteomes" id="UP000272400"/>
    </source>
</evidence>
<evidence type="ECO:0000256" key="1">
    <source>
        <dbReference type="ARBA" id="ARBA00010928"/>
    </source>
</evidence>
<feature type="domain" description="GFO/IDH/MocA-like oxidoreductase" evidence="4">
    <location>
        <begin position="128"/>
        <end position="248"/>
    </location>
</feature>
<dbReference type="SUPFAM" id="SSF51735">
    <property type="entry name" value="NAD(P)-binding Rossmann-fold domains"/>
    <property type="match status" value="1"/>
</dbReference>
<dbReference type="PANTHER" id="PTHR43708">
    <property type="entry name" value="CONSERVED EXPRESSED OXIDOREDUCTASE (EUROFUNG)"/>
    <property type="match status" value="1"/>
</dbReference>
<organism evidence="5 6">
    <name type="scientific">Actinocorallia herbida</name>
    <dbReference type="NCBI Taxonomy" id="58109"/>
    <lineage>
        <taxon>Bacteria</taxon>
        <taxon>Bacillati</taxon>
        <taxon>Actinomycetota</taxon>
        <taxon>Actinomycetes</taxon>
        <taxon>Streptosporangiales</taxon>
        <taxon>Thermomonosporaceae</taxon>
        <taxon>Actinocorallia</taxon>
    </lineage>
</organism>
<sequence length="339" mass="36578">MTLRVVLIGYGLGGAAFHAPLISSVPGMMLVAVVTGNPERQEAVRQRYPGVAVLPDASAVFAEPQHCDLVVVSTPNRTHVPLATAALKSGLPVVVDKPVAVTAAQARELESYGPPVFPYHNRRWDGDFRTARRLIAEGALGKVQRFESRFERWRPEVTESWKESRDPSDAGSILYDLGTHLVDQSICLFGPPTHVYAEVDTRREGAQVPDDVFLGLTHEGGVRSHLWMSATAADLGPRFRVLGSEASYVIQGMDGQEAALRAGRSPREPGWGQMPPESYGLLGVPGRARPVRTDAGAYQDFYRGVAATLQEDAPPPVPMSDAIAGLEVIEAALRSAVGR</sequence>
<reference evidence="5 6" key="1">
    <citation type="submission" date="2018-11" db="EMBL/GenBank/DDBJ databases">
        <title>Sequencing the genomes of 1000 actinobacteria strains.</title>
        <authorList>
            <person name="Klenk H.-P."/>
        </authorList>
    </citation>
    <scope>NUCLEOTIDE SEQUENCE [LARGE SCALE GENOMIC DNA]</scope>
    <source>
        <strain evidence="5 6">DSM 44254</strain>
    </source>
</reference>
<keyword evidence="6" id="KW-1185">Reference proteome</keyword>
<dbReference type="Gene3D" id="3.30.360.10">
    <property type="entry name" value="Dihydrodipicolinate Reductase, domain 2"/>
    <property type="match status" value="1"/>
</dbReference>
<gene>
    <name evidence="5" type="ORF">EDD29_6042</name>
</gene>
<dbReference type="GO" id="GO:0000166">
    <property type="term" value="F:nucleotide binding"/>
    <property type="evidence" value="ECO:0007669"/>
    <property type="project" value="InterPro"/>
</dbReference>
<evidence type="ECO:0000313" key="5">
    <source>
        <dbReference type="EMBL" id="ROO88373.1"/>
    </source>
</evidence>
<evidence type="ECO:0000259" key="4">
    <source>
        <dbReference type="Pfam" id="PF22725"/>
    </source>
</evidence>
<name>A0A3N1D4A6_9ACTN</name>
<comment type="caution">
    <text evidence="5">The sequence shown here is derived from an EMBL/GenBank/DDBJ whole genome shotgun (WGS) entry which is preliminary data.</text>
</comment>
<dbReference type="Proteomes" id="UP000272400">
    <property type="component" value="Unassembled WGS sequence"/>
</dbReference>
<proteinExistence type="inferred from homology"/>